<dbReference type="Proteomes" id="UP000275267">
    <property type="component" value="Unassembled WGS sequence"/>
</dbReference>
<evidence type="ECO:0000313" key="3">
    <source>
        <dbReference type="Proteomes" id="UP000275267"/>
    </source>
</evidence>
<gene>
    <name evidence="2" type="ORF">C2845_PM14G07260</name>
</gene>
<protein>
    <submittedName>
        <fullName evidence="2">Uncharacterized protein</fullName>
    </submittedName>
</protein>
<reference evidence="3" key="1">
    <citation type="journal article" date="2019" name="Nat. Commun.">
        <title>The genome of broomcorn millet.</title>
        <authorList>
            <person name="Zou C."/>
            <person name="Miki D."/>
            <person name="Li D."/>
            <person name="Tang Q."/>
            <person name="Xiao L."/>
            <person name="Rajput S."/>
            <person name="Deng P."/>
            <person name="Jia W."/>
            <person name="Huang R."/>
            <person name="Zhang M."/>
            <person name="Sun Y."/>
            <person name="Hu J."/>
            <person name="Fu X."/>
            <person name="Schnable P.S."/>
            <person name="Li F."/>
            <person name="Zhang H."/>
            <person name="Feng B."/>
            <person name="Zhu X."/>
            <person name="Liu R."/>
            <person name="Schnable J.C."/>
            <person name="Zhu J.-K."/>
            <person name="Zhang H."/>
        </authorList>
    </citation>
    <scope>NUCLEOTIDE SEQUENCE [LARGE SCALE GENOMIC DNA]</scope>
</reference>
<organism evidence="2 3">
    <name type="scientific">Panicum miliaceum</name>
    <name type="common">Proso millet</name>
    <name type="synonym">Broomcorn millet</name>
    <dbReference type="NCBI Taxonomy" id="4540"/>
    <lineage>
        <taxon>Eukaryota</taxon>
        <taxon>Viridiplantae</taxon>
        <taxon>Streptophyta</taxon>
        <taxon>Embryophyta</taxon>
        <taxon>Tracheophyta</taxon>
        <taxon>Spermatophyta</taxon>
        <taxon>Magnoliopsida</taxon>
        <taxon>Liliopsida</taxon>
        <taxon>Poales</taxon>
        <taxon>Poaceae</taxon>
        <taxon>PACMAD clade</taxon>
        <taxon>Panicoideae</taxon>
        <taxon>Panicodae</taxon>
        <taxon>Paniceae</taxon>
        <taxon>Panicinae</taxon>
        <taxon>Panicum</taxon>
        <taxon>Panicum sect. Panicum</taxon>
    </lineage>
</organism>
<name>A0A3L6PNS5_PANMI</name>
<evidence type="ECO:0000313" key="2">
    <source>
        <dbReference type="EMBL" id="RLM61010.1"/>
    </source>
</evidence>
<dbReference type="AlphaFoldDB" id="A0A3L6PNS5"/>
<comment type="caution">
    <text evidence="2">The sequence shown here is derived from an EMBL/GenBank/DDBJ whole genome shotgun (WGS) entry which is preliminary data.</text>
</comment>
<dbReference type="EMBL" id="PQIB02000016">
    <property type="protein sequence ID" value="RLM61010.1"/>
    <property type="molecule type" value="Genomic_DNA"/>
</dbReference>
<sequence>MPNVTMRAPSAPPHRQKTNCMANGMTGVGWKERVKDTRRVRRGQVNYRFHTTFHQDFYESAILKKGVPISHSQFIDLSHLKKLGDPILIEECKKRVYKIMGFQHNWNREVIAQFYATCYFDVSNDMRRVHWMTG</sequence>
<feature type="region of interest" description="Disordered" evidence="1">
    <location>
        <begin position="1"/>
        <end position="22"/>
    </location>
</feature>
<proteinExistence type="predicted"/>
<accession>A0A3L6PNS5</accession>
<evidence type="ECO:0000256" key="1">
    <source>
        <dbReference type="SAM" id="MobiDB-lite"/>
    </source>
</evidence>
<keyword evidence="3" id="KW-1185">Reference proteome</keyword>